<keyword evidence="2" id="KW-1185">Reference proteome</keyword>
<evidence type="ECO:0000313" key="2">
    <source>
        <dbReference type="Proteomes" id="UP000525298"/>
    </source>
</evidence>
<protein>
    <submittedName>
        <fullName evidence="1">Uncharacterized protein</fullName>
    </submittedName>
</protein>
<dbReference type="AlphaFoldDB" id="A0A7W0HL07"/>
<sequence>MAKGACQRSKKAREIKKQAVAAGLPAGFSHPSHIAGVKRCARRHRHKVYAVERRRIIWRFAS</sequence>
<name>A0A7W0HL07_9BACT</name>
<proteinExistence type="predicted"/>
<reference evidence="1 2" key="1">
    <citation type="submission" date="2020-07" db="EMBL/GenBank/DDBJ databases">
        <title>Genomic Encyclopedia of Type Strains, Phase IV (KMG-IV): sequencing the most valuable type-strain genomes for metagenomic binning, comparative biology and taxonomic classification.</title>
        <authorList>
            <person name="Goeker M."/>
        </authorList>
    </citation>
    <scope>NUCLEOTIDE SEQUENCE [LARGE SCALE GENOMIC DNA]</scope>
    <source>
        <strain evidence="1 2">DSM 17721</strain>
    </source>
</reference>
<accession>A0A7W0HL07</accession>
<dbReference type="Proteomes" id="UP000525298">
    <property type="component" value="Unassembled WGS sequence"/>
</dbReference>
<dbReference type="EMBL" id="JACDUS010000005">
    <property type="protein sequence ID" value="MBA2881809.1"/>
    <property type="molecule type" value="Genomic_DNA"/>
</dbReference>
<evidence type="ECO:0000313" key="1">
    <source>
        <dbReference type="EMBL" id="MBA2881809.1"/>
    </source>
</evidence>
<comment type="caution">
    <text evidence="1">The sequence shown here is derived from an EMBL/GenBank/DDBJ whole genome shotgun (WGS) entry which is preliminary data.</text>
</comment>
<organism evidence="1 2">
    <name type="scientific">Desulfosalsimonas propionicica</name>
    <dbReference type="NCBI Taxonomy" id="332175"/>
    <lineage>
        <taxon>Bacteria</taxon>
        <taxon>Pseudomonadati</taxon>
        <taxon>Thermodesulfobacteriota</taxon>
        <taxon>Desulfobacteria</taxon>
        <taxon>Desulfobacterales</taxon>
        <taxon>Desulfosalsimonadaceae</taxon>
        <taxon>Desulfosalsimonas</taxon>
    </lineage>
</organism>
<gene>
    <name evidence="1" type="ORF">HNR65_002140</name>
</gene>